<protein>
    <submittedName>
        <fullName evidence="1">Uncharacterized protein</fullName>
    </submittedName>
</protein>
<dbReference type="Proteomes" id="UP001176941">
    <property type="component" value="Chromosome 8"/>
</dbReference>
<proteinExistence type="predicted"/>
<dbReference type="EMBL" id="OX459944">
    <property type="protein sequence ID" value="CAI9178454.1"/>
    <property type="molecule type" value="Genomic_DNA"/>
</dbReference>
<name>A0ABN9A3E9_RANTA</name>
<organism evidence="1 2">
    <name type="scientific">Rangifer tarandus platyrhynchus</name>
    <name type="common">Svalbard reindeer</name>
    <dbReference type="NCBI Taxonomy" id="3082113"/>
    <lineage>
        <taxon>Eukaryota</taxon>
        <taxon>Metazoa</taxon>
        <taxon>Chordata</taxon>
        <taxon>Craniata</taxon>
        <taxon>Vertebrata</taxon>
        <taxon>Euteleostomi</taxon>
        <taxon>Mammalia</taxon>
        <taxon>Eutheria</taxon>
        <taxon>Laurasiatheria</taxon>
        <taxon>Artiodactyla</taxon>
        <taxon>Ruminantia</taxon>
        <taxon>Pecora</taxon>
        <taxon>Cervidae</taxon>
        <taxon>Odocoileinae</taxon>
        <taxon>Rangifer</taxon>
    </lineage>
</organism>
<evidence type="ECO:0000313" key="2">
    <source>
        <dbReference type="Proteomes" id="UP001176941"/>
    </source>
</evidence>
<reference evidence="1" key="1">
    <citation type="submission" date="2023-04" db="EMBL/GenBank/DDBJ databases">
        <authorList>
            <consortium name="ELIXIR-Norway"/>
        </authorList>
    </citation>
    <scope>NUCLEOTIDE SEQUENCE [LARGE SCALE GENOMIC DNA]</scope>
</reference>
<sequence>MSECLSINTNCYRYQALSAHGRPVNPRDQERRPGIQLFWKVKPSELSAARKGISFCNTGNHEVSEKTVKRAKR</sequence>
<keyword evidence="2" id="KW-1185">Reference proteome</keyword>
<gene>
    <name evidence="1" type="ORF">MRATA1EN1_LOCUS27416</name>
</gene>
<accession>A0ABN9A3E9</accession>
<evidence type="ECO:0000313" key="1">
    <source>
        <dbReference type="EMBL" id="CAI9178454.1"/>
    </source>
</evidence>